<evidence type="ECO:0000313" key="3">
    <source>
        <dbReference type="Proteomes" id="UP000316747"/>
    </source>
</evidence>
<accession>A0A543HG98</accession>
<dbReference type="InterPro" id="IPR011009">
    <property type="entry name" value="Kinase-like_dom_sf"/>
</dbReference>
<comment type="caution">
    <text evidence="2">The sequence shown here is derived from an EMBL/GenBank/DDBJ whole genome shotgun (WGS) entry which is preliminary data.</text>
</comment>
<dbReference type="EMBL" id="VFPM01000004">
    <property type="protein sequence ID" value="TQM57364.1"/>
    <property type="molecule type" value="Genomic_DNA"/>
</dbReference>
<dbReference type="Gene3D" id="3.90.1200.10">
    <property type="match status" value="1"/>
</dbReference>
<dbReference type="PANTHER" id="PTHR21310">
    <property type="entry name" value="AMINOGLYCOSIDE PHOSPHOTRANSFERASE-RELATED-RELATED"/>
    <property type="match status" value="1"/>
</dbReference>
<dbReference type="InterPro" id="IPR051678">
    <property type="entry name" value="AGP_Transferase"/>
</dbReference>
<evidence type="ECO:0000259" key="1">
    <source>
        <dbReference type="Pfam" id="PF01636"/>
    </source>
</evidence>
<dbReference type="Proteomes" id="UP000316747">
    <property type="component" value="Unassembled WGS sequence"/>
</dbReference>
<keyword evidence="3" id="KW-1185">Reference proteome</keyword>
<feature type="domain" description="Aminoglycoside phosphotransferase" evidence="1">
    <location>
        <begin position="41"/>
        <end position="268"/>
    </location>
</feature>
<dbReference type="Pfam" id="PF01636">
    <property type="entry name" value="APH"/>
    <property type="match status" value="1"/>
</dbReference>
<dbReference type="CDD" id="cd05155">
    <property type="entry name" value="APH_ChoK_like_1"/>
    <property type="match status" value="1"/>
</dbReference>
<name>A0A543HG98_9MICO</name>
<organism evidence="2 3">
    <name type="scientific">Humibacillus xanthopallidus</name>
    <dbReference type="NCBI Taxonomy" id="412689"/>
    <lineage>
        <taxon>Bacteria</taxon>
        <taxon>Bacillati</taxon>
        <taxon>Actinomycetota</taxon>
        <taxon>Actinomycetes</taxon>
        <taxon>Micrococcales</taxon>
        <taxon>Intrasporangiaceae</taxon>
        <taxon>Humibacillus</taxon>
    </lineage>
</organism>
<keyword evidence="2" id="KW-0808">Transferase</keyword>
<dbReference type="InterPro" id="IPR002575">
    <property type="entry name" value="Aminoglycoside_PTrfase"/>
</dbReference>
<sequence length="302" mass="33183">MPMREQPMHANQIEVTAETATRLVREQFPRWADLPVCEVTSHGTVNAIFRVGTDLVARLPLEGGDLEARRIELLHEMDAARRLLSVSPVAAPEPVALGEPGAGYPLPWSVYRWVPGSVADDTDVADSRRFAAQLAGFVAAVRSLPTEGRTFRGSRRGGRLTQHDDYVRRGLHRSTGLIDTVGLAALWEQLRSTPRTCADTWTHGDLMPGNLLVRDGGLTGVIDVGQLAVADPALDLQPAWNLFTPRARAAFRDALACEDAEWDRGKGWAFAQAIGCLWYYRETNPVMSRTAHRTLQALLDAG</sequence>
<protein>
    <submittedName>
        <fullName evidence="2">Aminoglycoside phosphotransferase (APT) family kinase protein</fullName>
    </submittedName>
</protein>
<dbReference type="PANTHER" id="PTHR21310:SF42">
    <property type="entry name" value="BIFUNCTIONAL AAC_APH"/>
    <property type="match status" value="1"/>
</dbReference>
<evidence type="ECO:0000313" key="2">
    <source>
        <dbReference type="EMBL" id="TQM57364.1"/>
    </source>
</evidence>
<reference evidence="2 3" key="1">
    <citation type="submission" date="2019-06" db="EMBL/GenBank/DDBJ databases">
        <title>Genome sequencing of plant associated microbes to promote plant fitness in Sorghum bicolor and Oryza sativa.</title>
        <authorList>
            <person name="Coleman-Derr D."/>
        </authorList>
    </citation>
    <scope>NUCLEOTIDE SEQUENCE [LARGE SCALE GENOMIC DNA]</scope>
    <source>
        <strain evidence="2 3">KV-663</strain>
    </source>
</reference>
<keyword evidence="2" id="KW-0418">Kinase</keyword>
<proteinExistence type="predicted"/>
<gene>
    <name evidence="2" type="ORF">FBY41_4188</name>
</gene>
<dbReference type="GO" id="GO:0016301">
    <property type="term" value="F:kinase activity"/>
    <property type="evidence" value="ECO:0007669"/>
    <property type="project" value="UniProtKB-KW"/>
</dbReference>
<dbReference type="Gene3D" id="3.30.200.20">
    <property type="entry name" value="Phosphorylase Kinase, domain 1"/>
    <property type="match status" value="1"/>
</dbReference>
<dbReference type="RefSeq" id="WP_221629376.1">
    <property type="nucleotide sequence ID" value="NZ_VFPM01000004.1"/>
</dbReference>
<dbReference type="SUPFAM" id="SSF56112">
    <property type="entry name" value="Protein kinase-like (PK-like)"/>
    <property type="match status" value="1"/>
</dbReference>
<dbReference type="AlphaFoldDB" id="A0A543HG98"/>